<gene>
    <name evidence="2" type="ORF">BBI01_07210</name>
</gene>
<reference evidence="2 3" key="1">
    <citation type="submission" date="2016-07" db="EMBL/GenBank/DDBJ databases">
        <authorList>
            <person name="Jeong J.-J."/>
            <person name="Kim D.W."/>
            <person name="Sang M.K."/>
            <person name="Choi I.-G."/>
            <person name="Kim K.D."/>
        </authorList>
    </citation>
    <scope>NUCLEOTIDE SEQUENCE [LARGE SCALE GENOMIC DNA]</scope>
    <source>
        <strain evidence="2 3">UTM-3</strain>
    </source>
</reference>
<keyword evidence="1" id="KW-1133">Transmembrane helix</keyword>
<dbReference type="RefSeq" id="WP_065394172.1">
    <property type="nucleotide sequence ID" value="NZ_MAYH01000023.1"/>
</dbReference>
<sequence>MRRFFDALLANSILTFLKEYFTIIIFVPTLLGGLGQLYQLVSLAPSLIEYFSISQLLIDGILILIRSPLYIIGILSYGFYLVIKNDKRQRIKFWITLFFAFILLTLSIYRDFVDENYYKLFKNFIVLGINIFFIFLYKNMGNAKTSLKIFGLVITAVLFSILLNILDRQFDYNSIENISLLTDKVQSQYPKAEFRYYNDKFVIFENTSNQKYIIKEFGDLFKESNLKDSTIMIK</sequence>
<dbReference type="EMBL" id="MAYH01000023">
    <property type="protein sequence ID" value="OCA71938.1"/>
    <property type="molecule type" value="Genomic_DNA"/>
</dbReference>
<evidence type="ECO:0000256" key="1">
    <source>
        <dbReference type="SAM" id="Phobius"/>
    </source>
</evidence>
<name>A0A1B8ZK18_9FLAO</name>
<evidence type="ECO:0000313" key="2">
    <source>
        <dbReference type="EMBL" id="OCA71938.1"/>
    </source>
</evidence>
<protein>
    <submittedName>
        <fullName evidence="2">Uncharacterized protein</fullName>
    </submittedName>
</protein>
<evidence type="ECO:0000313" key="3">
    <source>
        <dbReference type="Proteomes" id="UP000092651"/>
    </source>
</evidence>
<dbReference type="AlphaFoldDB" id="A0A1B8ZK18"/>
<organism evidence="2 3">
    <name type="scientific">Chryseobacterium artocarpi</name>
    <dbReference type="NCBI Taxonomy" id="1414727"/>
    <lineage>
        <taxon>Bacteria</taxon>
        <taxon>Pseudomonadati</taxon>
        <taxon>Bacteroidota</taxon>
        <taxon>Flavobacteriia</taxon>
        <taxon>Flavobacteriales</taxon>
        <taxon>Weeksellaceae</taxon>
        <taxon>Chryseobacterium group</taxon>
        <taxon>Chryseobacterium</taxon>
    </lineage>
</organism>
<proteinExistence type="predicted"/>
<dbReference type="Proteomes" id="UP000092651">
    <property type="component" value="Unassembled WGS sequence"/>
</dbReference>
<dbReference type="OrthoDB" id="1368261at2"/>
<feature type="transmembrane region" description="Helical" evidence="1">
    <location>
        <begin position="121"/>
        <end position="137"/>
    </location>
</feature>
<feature type="transmembrane region" description="Helical" evidence="1">
    <location>
        <begin position="93"/>
        <end position="109"/>
    </location>
</feature>
<accession>A0A1B8ZK18</accession>
<comment type="caution">
    <text evidence="2">The sequence shown here is derived from an EMBL/GenBank/DDBJ whole genome shotgun (WGS) entry which is preliminary data.</text>
</comment>
<keyword evidence="3" id="KW-1185">Reference proteome</keyword>
<keyword evidence="1" id="KW-0472">Membrane</keyword>
<feature type="transmembrane region" description="Helical" evidence="1">
    <location>
        <begin position="20"/>
        <end position="41"/>
    </location>
</feature>
<feature type="transmembrane region" description="Helical" evidence="1">
    <location>
        <begin position="149"/>
        <end position="166"/>
    </location>
</feature>
<keyword evidence="1" id="KW-0812">Transmembrane</keyword>
<feature type="transmembrane region" description="Helical" evidence="1">
    <location>
        <begin position="61"/>
        <end position="81"/>
    </location>
</feature>